<reference evidence="2 3" key="1">
    <citation type="submission" date="2018-03" db="EMBL/GenBank/DDBJ databases">
        <title>Genomic Encyclopedia of Archaeal and Bacterial Type Strains, Phase II (KMG-II): from individual species to whole genera.</title>
        <authorList>
            <person name="Goeker M."/>
        </authorList>
    </citation>
    <scope>NUCLEOTIDE SEQUENCE [LARGE SCALE GENOMIC DNA]</scope>
    <source>
        <strain evidence="2 3">DSM 100214</strain>
    </source>
</reference>
<dbReference type="Pfam" id="PF13673">
    <property type="entry name" value="Acetyltransf_10"/>
    <property type="match status" value="1"/>
</dbReference>
<gene>
    <name evidence="2" type="ORF">CLV62_10365</name>
</gene>
<sequence>MINEVAYSDVLEIRHKVMYPDKDKDYVILPDDDTGLHIGYYKEGLLVSVLSLFLKNRELQFRKFATLPAYQGQGYGSELLKWVLDYAKDMKFDRVWCNSRIEKTDFYKKFEFMETDQVFEKDGHQFIILERKFEHEG</sequence>
<dbReference type="PROSITE" id="PS51186">
    <property type="entry name" value="GNAT"/>
    <property type="match status" value="1"/>
</dbReference>
<dbReference type="CDD" id="cd04301">
    <property type="entry name" value="NAT_SF"/>
    <property type="match status" value="1"/>
</dbReference>
<organism evidence="2 3">
    <name type="scientific">Dysgonomonas alginatilytica</name>
    <dbReference type="NCBI Taxonomy" id="1605892"/>
    <lineage>
        <taxon>Bacteria</taxon>
        <taxon>Pseudomonadati</taxon>
        <taxon>Bacteroidota</taxon>
        <taxon>Bacteroidia</taxon>
        <taxon>Bacteroidales</taxon>
        <taxon>Dysgonomonadaceae</taxon>
        <taxon>Dysgonomonas</taxon>
    </lineage>
</organism>
<keyword evidence="2" id="KW-0808">Transferase</keyword>
<dbReference type="EMBL" id="QICL01000003">
    <property type="protein sequence ID" value="PXV67392.1"/>
    <property type="molecule type" value="Genomic_DNA"/>
</dbReference>
<keyword evidence="3" id="KW-1185">Reference proteome</keyword>
<feature type="domain" description="N-acetyltransferase" evidence="1">
    <location>
        <begin position="1"/>
        <end position="134"/>
    </location>
</feature>
<dbReference type="SUPFAM" id="SSF55729">
    <property type="entry name" value="Acyl-CoA N-acyltransferases (Nat)"/>
    <property type="match status" value="1"/>
</dbReference>
<evidence type="ECO:0000313" key="2">
    <source>
        <dbReference type="EMBL" id="PXV67392.1"/>
    </source>
</evidence>
<dbReference type="InterPro" id="IPR016181">
    <property type="entry name" value="Acyl_CoA_acyltransferase"/>
</dbReference>
<name>A0A2V3PTQ2_9BACT</name>
<accession>A0A2V3PTQ2</accession>
<dbReference type="AlphaFoldDB" id="A0A2V3PTQ2"/>
<dbReference type="Gene3D" id="3.40.630.30">
    <property type="match status" value="1"/>
</dbReference>
<protein>
    <submittedName>
        <fullName evidence="2">Acetyltransferase (GNAT) family protein</fullName>
    </submittedName>
</protein>
<proteinExistence type="predicted"/>
<evidence type="ECO:0000259" key="1">
    <source>
        <dbReference type="PROSITE" id="PS51186"/>
    </source>
</evidence>
<dbReference type="InterPro" id="IPR000182">
    <property type="entry name" value="GNAT_dom"/>
</dbReference>
<dbReference type="Proteomes" id="UP000247973">
    <property type="component" value="Unassembled WGS sequence"/>
</dbReference>
<comment type="caution">
    <text evidence="2">The sequence shown here is derived from an EMBL/GenBank/DDBJ whole genome shotgun (WGS) entry which is preliminary data.</text>
</comment>
<dbReference type="OrthoDB" id="1178186at2"/>
<dbReference type="RefSeq" id="WP_110309702.1">
    <property type="nucleotide sequence ID" value="NZ_QICL01000003.1"/>
</dbReference>
<dbReference type="GO" id="GO:0016747">
    <property type="term" value="F:acyltransferase activity, transferring groups other than amino-acyl groups"/>
    <property type="evidence" value="ECO:0007669"/>
    <property type="project" value="InterPro"/>
</dbReference>
<evidence type="ECO:0000313" key="3">
    <source>
        <dbReference type="Proteomes" id="UP000247973"/>
    </source>
</evidence>